<reference evidence="12" key="1">
    <citation type="submission" date="2023-07" db="EMBL/GenBank/DDBJ databases">
        <authorList>
            <person name="Haufschild T."/>
            <person name="Kallscheuer N."/>
            <person name="Hammer J."/>
            <person name="Kohn T."/>
            <person name="Kabuu M."/>
            <person name="Jogler M."/>
            <person name="Wohfarth N."/>
            <person name="Heuer A."/>
            <person name="Rohde M."/>
            <person name="van Teeseling M.C.F."/>
            <person name="Jogler C."/>
        </authorList>
    </citation>
    <scope>NUCLEOTIDE SEQUENCE</scope>
    <source>
        <strain evidence="12">Strain 138</strain>
        <strain evidence="13">Strain 318</strain>
    </source>
</reference>
<evidence type="ECO:0000256" key="3">
    <source>
        <dbReference type="ARBA" id="ARBA00022452"/>
    </source>
</evidence>
<accession>A0AA49JSD2</accession>
<keyword evidence="2 8" id="KW-0813">Transport</keyword>
<dbReference type="KEGG" id="pspc:Strain318_000313"/>
<feature type="region of interest" description="Disordered" evidence="9">
    <location>
        <begin position="399"/>
        <end position="419"/>
    </location>
</feature>
<feature type="domain" description="TonB-dependent receptor plug" evidence="11">
    <location>
        <begin position="116"/>
        <end position="223"/>
    </location>
</feature>
<comment type="subcellular location">
    <subcellularLocation>
        <location evidence="1 8">Cell outer membrane</location>
        <topology evidence="1 8">Multi-pass membrane protein</topology>
    </subcellularLocation>
</comment>
<evidence type="ECO:0000313" key="12">
    <source>
        <dbReference type="EMBL" id="WKW11078.1"/>
    </source>
</evidence>
<proteinExistence type="inferred from homology"/>
<dbReference type="PROSITE" id="PS52016">
    <property type="entry name" value="TONB_DEPENDENT_REC_3"/>
    <property type="match status" value="1"/>
</dbReference>
<dbReference type="Gene3D" id="2.170.130.10">
    <property type="entry name" value="TonB-dependent receptor, plug domain"/>
    <property type="match status" value="1"/>
</dbReference>
<dbReference type="SUPFAM" id="SSF56935">
    <property type="entry name" value="Porins"/>
    <property type="match status" value="1"/>
</dbReference>
<keyword evidence="5 10" id="KW-0732">Signal</keyword>
<dbReference type="RefSeq" id="WP_367886781.1">
    <property type="nucleotide sequence ID" value="NZ_CP130612.1"/>
</dbReference>
<dbReference type="Gene3D" id="2.40.170.20">
    <property type="entry name" value="TonB-dependent receptor, beta-barrel domain"/>
    <property type="match status" value="1"/>
</dbReference>
<dbReference type="NCBIfam" id="TIGR04056">
    <property type="entry name" value="OMP_RagA_SusC"/>
    <property type="match status" value="1"/>
</dbReference>
<evidence type="ECO:0000256" key="2">
    <source>
        <dbReference type="ARBA" id="ARBA00022448"/>
    </source>
</evidence>
<dbReference type="Pfam" id="PF07715">
    <property type="entry name" value="Plug"/>
    <property type="match status" value="1"/>
</dbReference>
<dbReference type="EMBL" id="CP130613">
    <property type="protein sequence ID" value="WKW13988.1"/>
    <property type="molecule type" value="Genomic_DNA"/>
</dbReference>
<dbReference type="EMBL" id="CP130612">
    <property type="protein sequence ID" value="WKW11078.1"/>
    <property type="molecule type" value="Genomic_DNA"/>
</dbReference>
<dbReference type="GO" id="GO:0044718">
    <property type="term" value="P:siderophore transmembrane transport"/>
    <property type="evidence" value="ECO:0007669"/>
    <property type="project" value="TreeGrafter"/>
</dbReference>
<sequence length="1019" mass="110981">MFALATLLLTSSALAAQSTISGRVTTGGGPLENALVALPELPGASARTDAQGNYRIVANVPDGQSVIVLARAVGYKPSRITITISGRAGTANFQLERDVLNLDQMVVTGTSDAISTRKTAFSVGVVDAAQLKEVPATSALGGINGRVAGATVSAPSGAPGTAPAIRLRGATSLTGRQDPLVIIDGTITRISLADINSEDIERIEVIKGAAASSLYGSDAANGVIQIFTKSGRQLSEGRTEITVRNEFGQNAIRRTIPNNMSHAFQLNPDGSFRLDGSGNRIPEADGISDNPYPEYFNQLEQVYSPGTFMTNYISVGQRRGNASINASFQNSRDQGVLNLVDGFTRRNFRVNASVALSDRLDFQTGAFFGTSTADNTDGEGAGSAFFGLRMLEPNIDLERDGANGEPYDPRVRQPGRTGNVSNPLYTAYLTDNTIDRTRFTGFGKVNFRVLDWLTAEANANFDTGNNRSKNFTPLGFTNSSGNVDDGSLFMASSETRAYNLGASLTSVRRFGDFTNTTKAAWVYEDQRNLQLTVFAPSFQVPRVPEFSGIVRGPSAPVAPGSFTQDIRNNNVFLVSTFDYKEKLIVDGLVRQDQSSLFGKDQRSAIYGRGSIAYRVSEDFTLPGVDEFKLRASFGTAGLRPVYDAQYEQFALVGGVPVKVTLGNPNLRPAQSRETEVGFNIDFLRNYTLEYSYSDKLTTDQILQVPVSAVTGYQNQWLNAGSLKAITHEIAVGAVLMQTQNFFWRLNIAADRTRQTVESLNVAPFLVGPDPTDDNTAIFRIAPGETFGVVYGSRWIRTPQELQQTIARGGLTGTAADYVRNEEGYFVRASQWRTSAEVPLRYVDENGSNVMQIADVNPDFNLAFNTQATWKGLSISAVVNWVQGGDIYNYTRQWPIFDLRDPVIDQRGKPEVEKKPVGYYSAFYNNFDPSTFFVEDGSYIRLRELAINYSLPSALTERVGLGGRTVRLGLVGRNLLTFTNYSGYDPEVAGPGGGNPFAYRVDYFTYPVFRTLTAMVEIGF</sequence>
<dbReference type="InterPro" id="IPR012910">
    <property type="entry name" value="Plug_dom"/>
</dbReference>
<dbReference type="InterPro" id="IPR036942">
    <property type="entry name" value="Beta-barrel_TonB_sf"/>
</dbReference>
<dbReference type="Pfam" id="PF13715">
    <property type="entry name" value="CarbopepD_reg_2"/>
    <property type="match status" value="1"/>
</dbReference>
<dbReference type="GO" id="GO:0009279">
    <property type="term" value="C:cell outer membrane"/>
    <property type="evidence" value="ECO:0007669"/>
    <property type="project" value="UniProtKB-SubCell"/>
</dbReference>
<dbReference type="InterPro" id="IPR008969">
    <property type="entry name" value="CarboxyPept-like_regulatory"/>
</dbReference>
<feature type="signal peptide" evidence="10">
    <location>
        <begin position="1"/>
        <end position="15"/>
    </location>
</feature>
<evidence type="ECO:0000259" key="11">
    <source>
        <dbReference type="Pfam" id="PF07715"/>
    </source>
</evidence>
<dbReference type="InterPro" id="IPR037066">
    <property type="entry name" value="Plug_dom_sf"/>
</dbReference>
<evidence type="ECO:0000313" key="14">
    <source>
        <dbReference type="Proteomes" id="UP001229955"/>
    </source>
</evidence>
<evidence type="ECO:0000256" key="4">
    <source>
        <dbReference type="ARBA" id="ARBA00022692"/>
    </source>
</evidence>
<dbReference type="GO" id="GO:0015344">
    <property type="term" value="F:siderophore uptake transmembrane transporter activity"/>
    <property type="evidence" value="ECO:0007669"/>
    <property type="project" value="TreeGrafter"/>
</dbReference>
<keyword evidence="7 8" id="KW-0998">Cell outer membrane</keyword>
<dbReference type="Proteomes" id="UP001229955">
    <property type="component" value="Chromosome"/>
</dbReference>
<dbReference type="SUPFAM" id="SSF49464">
    <property type="entry name" value="Carboxypeptidase regulatory domain-like"/>
    <property type="match status" value="1"/>
</dbReference>
<evidence type="ECO:0000256" key="9">
    <source>
        <dbReference type="SAM" id="MobiDB-lite"/>
    </source>
</evidence>
<keyword evidence="3 8" id="KW-1134">Transmembrane beta strand</keyword>
<evidence type="ECO:0000256" key="8">
    <source>
        <dbReference type="PROSITE-ProRule" id="PRU01360"/>
    </source>
</evidence>
<gene>
    <name evidence="12" type="ORF">Strain138_000313</name>
    <name evidence="13" type="ORF">Strain318_000313</name>
</gene>
<evidence type="ECO:0000256" key="1">
    <source>
        <dbReference type="ARBA" id="ARBA00004571"/>
    </source>
</evidence>
<dbReference type="PANTHER" id="PTHR30069">
    <property type="entry name" value="TONB-DEPENDENT OUTER MEMBRANE RECEPTOR"/>
    <property type="match status" value="1"/>
</dbReference>
<keyword evidence="6 8" id="KW-0472">Membrane</keyword>
<protein>
    <submittedName>
        <fullName evidence="12">SusC/RagA family TonB-linked outer membrane protein</fullName>
    </submittedName>
</protein>
<evidence type="ECO:0000256" key="6">
    <source>
        <dbReference type="ARBA" id="ARBA00023136"/>
    </source>
</evidence>
<evidence type="ECO:0000256" key="5">
    <source>
        <dbReference type="ARBA" id="ARBA00022729"/>
    </source>
</evidence>
<dbReference type="Gene3D" id="2.60.40.1120">
    <property type="entry name" value="Carboxypeptidase-like, regulatory domain"/>
    <property type="match status" value="1"/>
</dbReference>
<evidence type="ECO:0000256" key="10">
    <source>
        <dbReference type="SAM" id="SignalP"/>
    </source>
</evidence>
<feature type="chain" id="PRO_5041314535" evidence="10">
    <location>
        <begin position="16"/>
        <end position="1019"/>
    </location>
</feature>
<organism evidence="12">
    <name type="scientific">Pseudogemmatithrix spongiicola</name>
    <dbReference type="NCBI Taxonomy" id="3062599"/>
    <lineage>
        <taxon>Bacteria</taxon>
        <taxon>Pseudomonadati</taxon>
        <taxon>Gemmatimonadota</taxon>
        <taxon>Gemmatimonadia</taxon>
        <taxon>Gemmatimonadales</taxon>
        <taxon>Gemmatimonadaceae</taxon>
        <taxon>Pseudogemmatithrix</taxon>
    </lineage>
</organism>
<keyword evidence="4 8" id="KW-0812">Transmembrane</keyword>
<comment type="similarity">
    <text evidence="8">Belongs to the TonB-dependent receptor family.</text>
</comment>
<accession>A0AA49JY41</accession>
<keyword evidence="14" id="KW-1185">Reference proteome</keyword>
<feature type="compositionally biased region" description="Basic and acidic residues" evidence="9">
    <location>
        <begin position="399"/>
        <end position="411"/>
    </location>
</feature>
<dbReference type="AlphaFoldDB" id="A0AA49JSD2"/>
<evidence type="ECO:0000256" key="7">
    <source>
        <dbReference type="ARBA" id="ARBA00023237"/>
    </source>
</evidence>
<dbReference type="InterPro" id="IPR039426">
    <property type="entry name" value="TonB-dep_rcpt-like"/>
</dbReference>
<evidence type="ECO:0000313" key="13">
    <source>
        <dbReference type="EMBL" id="WKW13988.1"/>
    </source>
</evidence>
<dbReference type="InterPro" id="IPR023996">
    <property type="entry name" value="TonB-dep_OMP_SusC/RagA"/>
</dbReference>
<dbReference type="PANTHER" id="PTHR30069:SF29">
    <property type="entry name" value="HEMOGLOBIN AND HEMOGLOBIN-HAPTOGLOBIN-BINDING PROTEIN 1-RELATED"/>
    <property type="match status" value="1"/>
</dbReference>
<name>A0AA49JSD2_9BACT</name>